<dbReference type="AlphaFoldDB" id="A0A8D7FHG0"/>
<dbReference type="InterPro" id="IPR036565">
    <property type="entry name" value="Mur-like_cat_sf"/>
</dbReference>
<evidence type="ECO:0000256" key="4">
    <source>
        <dbReference type="ARBA" id="ARBA00022741"/>
    </source>
</evidence>
<keyword evidence="5" id="KW-0067">ATP-binding</keyword>
<evidence type="ECO:0000256" key="3">
    <source>
        <dbReference type="ARBA" id="ARBA00022723"/>
    </source>
</evidence>
<dbReference type="PANTHER" id="PTHR11136:SF0">
    <property type="entry name" value="DIHYDROFOLATE SYNTHETASE-RELATED"/>
    <property type="match status" value="1"/>
</dbReference>
<sequence>MQRLATSLRPLRQLGMMGSKPSRSASISSRFKSSAAVPEEPELGEFLDYMEKLKNYERVGVPLGAGTDTDDGFDLGRMRRLLQRLGNPHKQFKAVHIAGTKGKGSTAAFISNILREEGYSVGCYTSPHLLSIRERISVGRGGDPVSAGLLKKVFCEVKEIIDQSIEQEKGALSHFEVFTALAYLLFSEERVDIAVIESLPAEQAGLGGARDATNVICSTELATSVITSIGEEHLAALGGSLESIAMAKSGIIKHGCPVVVIGGPFESHIECIIRHKASLMKSMVISACDPGIQKTLKWLRMEDGKPSQTCDIVIQLEDLQMFITVPNVNLHLLGAHQLQNAATATCTALCLHDQGWVISEKSIRAGLEKTRLLGRSQFLTQMEVSSIGLSGTTILIDGAHTEASAKGLAEVIRMVQPDGVLAFLVAMASDKDHLAFARQLLSGRRPELILLTEVSIAGGRSRIALASTLKEAWTKALLESGADLADVGIMDDEKAIEDHDSCSLITSDPNEVMLASCENASIVDSVKLADQLLKSRSRDQPALIVVTGSLHVVSSLLAALHH</sequence>
<dbReference type="FunFam" id="3.40.1190.10:FF:000012">
    <property type="entry name" value="Dihydrofolate synthetase"/>
    <property type="match status" value="1"/>
</dbReference>
<keyword evidence="3" id="KW-0479">Metal-binding</keyword>
<reference evidence="7" key="1">
    <citation type="submission" date="2021-03" db="EMBL/GenBank/DDBJ databases">
        <authorList>
            <consortium name="Genoscope - CEA"/>
            <person name="William W."/>
        </authorList>
    </citation>
    <scope>NUCLEOTIDE SEQUENCE</scope>
    <source>
        <strain evidence="7">Doubled-haploid Pahang</strain>
    </source>
</reference>
<evidence type="ECO:0000256" key="2">
    <source>
        <dbReference type="ARBA" id="ARBA00022598"/>
    </source>
</evidence>
<dbReference type="GO" id="GO:0046872">
    <property type="term" value="F:metal ion binding"/>
    <property type="evidence" value="ECO:0007669"/>
    <property type="project" value="UniProtKB-KW"/>
</dbReference>
<dbReference type="GO" id="GO:0005524">
    <property type="term" value="F:ATP binding"/>
    <property type="evidence" value="ECO:0007669"/>
    <property type="project" value="UniProtKB-KW"/>
</dbReference>
<dbReference type="NCBIfam" id="TIGR01499">
    <property type="entry name" value="folC"/>
    <property type="match status" value="1"/>
</dbReference>
<dbReference type="PANTHER" id="PTHR11136">
    <property type="entry name" value="FOLYLPOLYGLUTAMATE SYNTHASE-RELATED"/>
    <property type="match status" value="1"/>
</dbReference>
<dbReference type="SUPFAM" id="SSF53244">
    <property type="entry name" value="MurD-like peptide ligases, peptide-binding domain"/>
    <property type="match status" value="1"/>
</dbReference>
<dbReference type="GO" id="GO:0004326">
    <property type="term" value="F:tetrahydrofolylpolyglutamate synthase activity"/>
    <property type="evidence" value="ECO:0007669"/>
    <property type="project" value="InterPro"/>
</dbReference>
<protein>
    <submittedName>
        <fullName evidence="7">(wild Malaysian banana) hypothetical protein</fullName>
    </submittedName>
</protein>
<dbReference type="Gene3D" id="3.40.1190.10">
    <property type="entry name" value="Mur-like, catalytic domain"/>
    <property type="match status" value="1"/>
</dbReference>
<comment type="similarity">
    <text evidence="1">Belongs to the folylpolyglutamate synthase family.</text>
</comment>
<evidence type="ECO:0000313" key="7">
    <source>
        <dbReference type="EMBL" id="CAG1853529.1"/>
    </source>
</evidence>
<name>A0A8D7FHG0_MUSAM</name>
<keyword evidence="4" id="KW-0547">Nucleotide-binding</keyword>
<dbReference type="SUPFAM" id="SSF53623">
    <property type="entry name" value="MurD-like peptide ligases, catalytic domain"/>
    <property type="match status" value="1"/>
</dbReference>
<evidence type="ECO:0000256" key="5">
    <source>
        <dbReference type="ARBA" id="ARBA00022840"/>
    </source>
</evidence>
<dbReference type="InterPro" id="IPR001645">
    <property type="entry name" value="Folylpolyglutamate_synth"/>
</dbReference>
<keyword evidence="2" id="KW-0436">Ligase</keyword>
<dbReference type="EMBL" id="HG996476">
    <property type="protein sequence ID" value="CAG1853529.1"/>
    <property type="molecule type" value="Genomic_DNA"/>
</dbReference>
<keyword evidence="6" id="KW-0460">Magnesium</keyword>
<accession>A0A8D7FHG0</accession>
<proteinExistence type="inferred from homology"/>
<dbReference type="InterPro" id="IPR036615">
    <property type="entry name" value="Mur_ligase_C_dom_sf"/>
</dbReference>
<dbReference type="PROSITE" id="PS01011">
    <property type="entry name" value="FOLYLPOLYGLU_SYNT_1"/>
    <property type="match status" value="1"/>
</dbReference>
<dbReference type="InterPro" id="IPR018109">
    <property type="entry name" value="Folylpolyglutamate_synth_CS"/>
</dbReference>
<dbReference type="Gene3D" id="3.90.190.20">
    <property type="entry name" value="Mur ligase, C-terminal domain"/>
    <property type="match status" value="1"/>
</dbReference>
<evidence type="ECO:0000256" key="6">
    <source>
        <dbReference type="ARBA" id="ARBA00022842"/>
    </source>
</evidence>
<organism evidence="7">
    <name type="scientific">Musa acuminata subsp. malaccensis</name>
    <name type="common">Wild banana</name>
    <name type="synonym">Musa malaccensis</name>
    <dbReference type="NCBI Taxonomy" id="214687"/>
    <lineage>
        <taxon>Eukaryota</taxon>
        <taxon>Viridiplantae</taxon>
        <taxon>Streptophyta</taxon>
        <taxon>Embryophyta</taxon>
        <taxon>Tracheophyta</taxon>
        <taxon>Spermatophyta</taxon>
        <taxon>Magnoliopsida</taxon>
        <taxon>Liliopsida</taxon>
        <taxon>Zingiberales</taxon>
        <taxon>Musaceae</taxon>
        <taxon>Musa</taxon>
    </lineage>
</organism>
<evidence type="ECO:0000256" key="1">
    <source>
        <dbReference type="ARBA" id="ARBA00008276"/>
    </source>
</evidence>
<gene>
    <name evidence="7" type="ORF">GSMUA_317550.1</name>
</gene>